<reference evidence="6" key="1">
    <citation type="submission" date="2017-02" db="UniProtKB">
        <authorList>
            <consortium name="WormBaseParasite"/>
        </authorList>
    </citation>
    <scope>IDENTIFICATION</scope>
</reference>
<keyword evidence="1" id="KW-0880">Kelch repeat</keyword>
<name>A0A0N4UAN6_DRAME</name>
<dbReference type="PANTHER" id="PTHR46228">
    <property type="entry name" value="KELCH DOMAIN-CONTAINING PROTEIN"/>
    <property type="match status" value="1"/>
</dbReference>
<keyword evidence="2" id="KW-0677">Repeat</keyword>
<dbReference type="OrthoDB" id="432528at2759"/>
<dbReference type="STRING" id="318479.A0A0N4UAN6"/>
<dbReference type="Pfam" id="PF24681">
    <property type="entry name" value="Kelch_KLHDC2_KLHL20_DRC7"/>
    <property type="match status" value="1"/>
</dbReference>
<evidence type="ECO:0000313" key="5">
    <source>
        <dbReference type="Proteomes" id="UP000274756"/>
    </source>
</evidence>
<dbReference type="PANTHER" id="PTHR46228:SF2">
    <property type="entry name" value="KELCH REPEAT PROTEIN (AFU_ORTHOLOGUE AFUA_4G14350)"/>
    <property type="match status" value="1"/>
</dbReference>
<dbReference type="InterPro" id="IPR015915">
    <property type="entry name" value="Kelch-typ_b-propeller"/>
</dbReference>
<proteinExistence type="predicted"/>
<protein>
    <submittedName>
        <fullName evidence="6">Kelch domain-containing protein 10</fullName>
    </submittedName>
</protein>
<reference evidence="3 5" key="2">
    <citation type="submission" date="2018-11" db="EMBL/GenBank/DDBJ databases">
        <authorList>
            <consortium name="Pathogen Informatics"/>
        </authorList>
    </citation>
    <scope>NUCLEOTIDE SEQUENCE [LARGE SCALE GENOMIC DNA]</scope>
</reference>
<dbReference type="Proteomes" id="UP000274756">
    <property type="component" value="Unassembled WGS sequence"/>
</dbReference>
<evidence type="ECO:0000256" key="1">
    <source>
        <dbReference type="ARBA" id="ARBA00022441"/>
    </source>
</evidence>
<evidence type="ECO:0000313" key="4">
    <source>
        <dbReference type="Proteomes" id="UP000038040"/>
    </source>
</evidence>
<sequence length="397" mass="45413">MSALLLPSLPFGHSTLPLFNINKTFELTGHITVCFDDSIIIWGGMKEDNSSENQSDVLFVIPKEVEKREKFRKKFWRFYKLRSNEVIPCLKNATGILINEFLYIFGGFSSPGDNLYCYVSALVTANNQIYKIDLETRDFTKLKPKSGLVPQPRISAAGWNYLGKCYYFGGWGPRIFDGQYEIITYDQPDIERVMIETIPENFPSVCFINQLLQFDPEKEEFANLRTYADIPSPRSGAAAVCQPMENYVLLYGGYDGISYLDDLYTLDTKSLIWTRILFRNMTIPVGRSDFTFTQIDERNFIVYGGNGIAISHTSETCWKLQATWTDPPQFIWRSIPTDTMLRHGHGAVWYDEQLYIVGGFFTPPVSPKETSLGALLNLKIRKKLSTDIPKKLGRKSF</sequence>
<evidence type="ECO:0000256" key="2">
    <source>
        <dbReference type="ARBA" id="ARBA00022737"/>
    </source>
</evidence>
<organism evidence="4 6">
    <name type="scientific">Dracunculus medinensis</name>
    <name type="common">Guinea worm</name>
    <dbReference type="NCBI Taxonomy" id="318479"/>
    <lineage>
        <taxon>Eukaryota</taxon>
        <taxon>Metazoa</taxon>
        <taxon>Ecdysozoa</taxon>
        <taxon>Nematoda</taxon>
        <taxon>Chromadorea</taxon>
        <taxon>Rhabditida</taxon>
        <taxon>Spirurina</taxon>
        <taxon>Dracunculoidea</taxon>
        <taxon>Dracunculidae</taxon>
        <taxon>Dracunculus</taxon>
    </lineage>
</organism>
<accession>A0A0N4UAN6</accession>
<dbReference type="AlphaFoldDB" id="A0A0N4UAN6"/>
<evidence type="ECO:0000313" key="6">
    <source>
        <dbReference type="WBParaSite" id="DME_0000422601-mRNA-1"/>
    </source>
</evidence>
<dbReference type="EMBL" id="UYYG01001165">
    <property type="protein sequence ID" value="VDN58136.1"/>
    <property type="molecule type" value="Genomic_DNA"/>
</dbReference>
<gene>
    <name evidence="3" type="ORF">DME_LOCUS8109</name>
</gene>
<evidence type="ECO:0000313" key="3">
    <source>
        <dbReference type="EMBL" id="VDN58136.1"/>
    </source>
</evidence>
<dbReference type="SUPFAM" id="SSF117281">
    <property type="entry name" value="Kelch motif"/>
    <property type="match status" value="1"/>
</dbReference>
<dbReference type="Proteomes" id="UP000038040">
    <property type="component" value="Unplaced"/>
</dbReference>
<dbReference type="Gene3D" id="2.120.10.80">
    <property type="entry name" value="Kelch-type beta propeller"/>
    <property type="match status" value="2"/>
</dbReference>
<dbReference type="WBParaSite" id="DME_0000422601-mRNA-1">
    <property type="protein sequence ID" value="DME_0000422601-mRNA-1"/>
    <property type="gene ID" value="DME_0000422601"/>
</dbReference>
<keyword evidence="5" id="KW-1185">Reference proteome</keyword>